<dbReference type="InterPro" id="IPR016942">
    <property type="entry name" value="UCP030042"/>
</dbReference>
<organism evidence="3 4">
    <name type="scientific">Sporolactobacillus nakayamae</name>
    <dbReference type="NCBI Taxonomy" id="269670"/>
    <lineage>
        <taxon>Bacteria</taxon>
        <taxon>Bacillati</taxon>
        <taxon>Bacillota</taxon>
        <taxon>Bacilli</taxon>
        <taxon>Bacillales</taxon>
        <taxon>Sporolactobacillaceae</taxon>
        <taxon>Sporolactobacillus</taxon>
    </lineage>
</organism>
<protein>
    <recommendedName>
        <fullName evidence="2">DUF4395 domain-containing protein</fullName>
    </recommendedName>
</protein>
<feature type="transmembrane region" description="Helical" evidence="1">
    <location>
        <begin position="103"/>
        <end position="129"/>
    </location>
</feature>
<name>A0A1I2ND97_9BACL</name>
<dbReference type="InterPro" id="IPR025508">
    <property type="entry name" value="DUF4395"/>
</dbReference>
<dbReference type="Proteomes" id="UP000198752">
    <property type="component" value="Unassembled WGS sequence"/>
</dbReference>
<keyword evidence="4" id="KW-1185">Reference proteome</keyword>
<feature type="domain" description="DUF4395" evidence="2">
    <location>
        <begin position="8"/>
        <end position="132"/>
    </location>
</feature>
<evidence type="ECO:0000256" key="1">
    <source>
        <dbReference type="SAM" id="Phobius"/>
    </source>
</evidence>
<dbReference type="Pfam" id="PF14340">
    <property type="entry name" value="DUF4395"/>
    <property type="match status" value="1"/>
</dbReference>
<feature type="transmembrane region" description="Helical" evidence="1">
    <location>
        <begin position="12"/>
        <end position="34"/>
    </location>
</feature>
<evidence type="ECO:0000259" key="2">
    <source>
        <dbReference type="Pfam" id="PF14340"/>
    </source>
</evidence>
<keyword evidence="1" id="KW-0472">Membrane</keyword>
<dbReference type="STRING" id="269670.SAMN02982927_00319"/>
<gene>
    <name evidence="3" type="ORF">SAMN02982927_00319</name>
</gene>
<dbReference type="EMBL" id="FOOY01000003">
    <property type="protein sequence ID" value="SFF99331.1"/>
    <property type="molecule type" value="Genomic_DNA"/>
</dbReference>
<dbReference type="OrthoDB" id="2376580at2"/>
<evidence type="ECO:0000313" key="4">
    <source>
        <dbReference type="Proteomes" id="UP000198752"/>
    </source>
</evidence>
<dbReference type="RefSeq" id="WP_093669379.1">
    <property type="nucleotide sequence ID" value="NZ_FOOY01000003.1"/>
</dbReference>
<evidence type="ECO:0000313" key="3">
    <source>
        <dbReference type="EMBL" id="SFF99331.1"/>
    </source>
</evidence>
<accession>A0A1I2ND97</accession>
<dbReference type="AlphaFoldDB" id="A0A1I2ND97"/>
<keyword evidence="1" id="KW-1133">Transmembrane helix</keyword>
<reference evidence="4" key="1">
    <citation type="submission" date="2016-10" db="EMBL/GenBank/DDBJ databases">
        <authorList>
            <person name="Varghese N."/>
            <person name="Submissions S."/>
        </authorList>
    </citation>
    <scope>NUCLEOTIDE SEQUENCE [LARGE SCALE GENOMIC DNA]</scope>
    <source>
        <strain evidence="4">ATCC 700379</strain>
    </source>
</reference>
<sequence length="146" mass="16585">MSDITHSIPRPLVRTNQWVIVLSTLLSLLTGYYWLLLVPLLSGLSGLLLHFNPVMVLAKKFLRKPATAYIPEDKDQQKFNQTIAVSCLSIAFVSSLMRWTVLSIIFSVIVGLAAFVAILGFCIGCFVHFQWSQYRQRRIQEQTTPK</sequence>
<proteinExistence type="predicted"/>
<keyword evidence="1" id="KW-0812">Transmembrane</keyword>
<dbReference type="PIRSF" id="PIRSF030042">
    <property type="entry name" value="UCP030042"/>
    <property type="match status" value="1"/>
</dbReference>